<proteinExistence type="predicted"/>
<name>A0A1Y3XSF2_9ACTN</name>
<protein>
    <recommendedName>
        <fullName evidence="1">B3/B4 tRNA-binding domain-containing protein</fullName>
    </recommendedName>
</protein>
<dbReference type="Pfam" id="PF03483">
    <property type="entry name" value="B3_4"/>
    <property type="match status" value="1"/>
</dbReference>
<dbReference type="InterPro" id="IPR005146">
    <property type="entry name" value="B3/B4_tRNA-bd"/>
</dbReference>
<evidence type="ECO:0000313" key="3">
    <source>
        <dbReference type="Proteomes" id="UP000195781"/>
    </source>
</evidence>
<dbReference type="Proteomes" id="UP000195781">
    <property type="component" value="Unassembled WGS sequence"/>
</dbReference>
<evidence type="ECO:0000259" key="1">
    <source>
        <dbReference type="SMART" id="SM00873"/>
    </source>
</evidence>
<dbReference type="GO" id="GO:0004826">
    <property type="term" value="F:phenylalanine-tRNA ligase activity"/>
    <property type="evidence" value="ECO:0007669"/>
    <property type="project" value="InterPro"/>
</dbReference>
<sequence>MKQFITEDSFWQLFPDAAIGIVVAEGMKPADEVPAEDAAEIERLLDRANVLAERHITSNTISENAPVKAWREAYRKFKTKKGARCSIENLLKRVLKGNPVGHITPSVDIYNAVSLKYALPVGGEDIDAFAGDLRLGITEGDDAFLPLGENEHDDPTLPGELCYRDDAGAVCRCWNWRDGVRTALTDTSKNAFLIIECVEPERVEDCQAAIDELASLVERYLGATITVKELITFDARSAVISA</sequence>
<dbReference type="AlphaFoldDB" id="A0A1Y3XSF2"/>
<dbReference type="SMART" id="SM00873">
    <property type="entry name" value="B3_4"/>
    <property type="match status" value="1"/>
</dbReference>
<dbReference type="SUPFAM" id="SSF56037">
    <property type="entry name" value="PheT/TilS domain"/>
    <property type="match status" value="1"/>
</dbReference>
<dbReference type="PANTHER" id="PTHR39209">
    <property type="match status" value="1"/>
</dbReference>
<dbReference type="GO" id="GO:0003723">
    <property type="term" value="F:RNA binding"/>
    <property type="evidence" value="ECO:0007669"/>
    <property type="project" value="InterPro"/>
</dbReference>
<dbReference type="InterPro" id="IPR020825">
    <property type="entry name" value="Phe-tRNA_synthase-like_B3/B4"/>
</dbReference>
<evidence type="ECO:0000313" key="2">
    <source>
        <dbReference type="EMBL" id="OUN88486.1"/>
    </source>
</evidence>
<dbReference type="PANTHER" id="PTHR39209:SF2">
    <property type="entry name" value="CYTOPLASMIC PROTEIN"/>
    <property type="match status" value="1"/>
</dbReference>
<dbReference type="OrthoDB" id="276580at2"/>
<dbReference type="RefSeq" id="WP_094335585.1">
    <property type="nucleotide sequence ID" value="NZ_NFIE01000012.1"/>
</dbReference>
<keyword evidence="3" id="KW-1185">Reference proteome</keyword>
<organism evidence="2 3">
    <name type="scientific">[Collinsella] massiliensis</name>
    <dbReference type="NCBI Taxonomy" id="1232426"/>
    <lineage>
        <taxon>Bacteria</taxon>
        <taxon>Bacillati</taxon>
        <taxon>Actinomycetota</taxon>
        <taxon>Coriobacteriia</taxon>
        <taxon>Coriobacteriales</taxon>
        <taxon>Coriobacteriaceae</taxon>
        <taxon>Enorma</taxon>
    </lineage>
</organism>
<accession>A0A1Y3XSF2</accession>
<comment type="caution">
    <text evidence="2">The sequence shown here is derived from an EMBL/GenBank/DDBJ whole genome shotgun (WGS) entry which is preliminary data.</text>
</comment>
<dbReference type="EMBL" id="NFIE01000012">
    <property type="protein sequence ID" value="OUN88486.1"/>
    <property type="molecule type" value="Genomic_DNA"/>
</dbReference>
<feature type="domain" description="B3/B4 tRNA-binding" evidence="1">
    <location>
        <begin position="68"/>
        <end position="222"/>
    </location>
</feature>
<dbReference type="Gene3D" id="3.50.40.10">
    <property type="entry name" value="Phenylalanyl-trna Synthetase, Chain B, domain 3"/>
    <property type="match status" value="1"/>
</dbReference>
<gene>
    <name evidence="2" type="ORF">B5G02_06105</name>
</gene>
<reference evidence="3" key="1">
    <citation type="submission" date="2017-04" db="EMBL/GenBank/DDBJ databases">
        <title>Function of individual gut microbiota members based on whole genome sequencing of pure cultures obtained from chicken caecum.</title>
        <authorList>
            <person name="Medvecky M."/>
            <person name="Cejkova D."/>
            <person name="Polansky O."/>
            <person name="Karasova D."/>
            <person name="Kubasova T."/>
            <person name="Cizek A."/>
            <person name="Rychlik I."/>
        </authorList>
    </citation>
    <scope>NUCLEOTIDE SEQUENCE [LARGE SCALE GENOMIC DNA]</scope>
    <source>
        <strain evidence="3">An5</strain>
    </source>
</reference>